<feature type="non-terminal residue" evidence="2">
    <location>
        <position position="1"/>
    </location>
</feature>
<accession>A0A9N9J055</accession>
<feature type="region of interest" description="Disordered" evidence="1">
    <location>
        <begin position="1"/>
        <end position="36"/>
    </location>
</feature>
<sequence>DEIDDFFKSPSEQQSSNLFGKVEQRHFQRDRQREGRDKLSEMSLLIALVVTQRLISLRFCRFCGNNIVSSEDEPSLDYDDAVRKMIGTKMDTLPKVDK</sequence>
<dbReference type="EMBL" id="CAJVPV010037939">
    <property type="protein sequence ID" value="CAG8755841.1"/>
    <property type="molecule type" value="Genomic_DNA"/>
</dbReference>
<evidence type="ECO:0000313" key="3">
    <source>
        <dbReference type="Proteomes" id="UP000789342"/>
    </source>
</evidence>
<evidence type="ECO:0000256" key="1">
    <source>
        <dbReference type="SAM" id="MobiDB-lite"/>
    </source>
</evidence>
<proteinExistence type="predicted"/>
<gene>
    <name evidence="2" type="ORF">AMORRO_LOCUS15590</name>
</gene>
<feature type="non-terminal residue" evidence="2">
    <location>
        <position position="98"/>
    </location>
</feature>
<dbReference type="AlphaFoldDB" id="A0A9N9J055"/>
<comment type="caution">
    <text evidence="2">The sequence shown here is derived from an EMBL/GenBank/DDBJ whole genome shotgun (WGS) entry which is preliminary data.</text>
</comment>
<name>A0A9N9J055_9GLOM</name>
<evidence type="ECO:0000313" key="2">
    <source>
        <dbReference type="EMBL" id="CAG8755841.1"/>
    </source>
</evidence>
<keyword evidence="3" id="KW-1185">Reference proteome</keyword>
<protein>
    <submittedName>
        <fullName evidence="2">5904_t:CDS:1</fullName>
    </submittedName>
</protein>
<dbReference type="Proteomes" id="UP000789342">
    <property type="component" value="Unassembled WGS sequence"/>
</dbReference>
<feature type="compositionally biased region" description="Basic and acidic residues" evidence="1">
    <location>
        <begin position="22"/>
        <end position="36"/>
    </location>
</feature>
<reference evidence="2" key="1">
    <citation type="submission" date="2021-06" db="EMBL/GenBank/DDBJ databases">
        <authorList>
            <person name="Kallberg Y."/>
            <person name="Tangrot J."/>
            <person name="Rosling A."/>
        </authorList>
    </citation>
    <scope>NUCLEOTIDE SEQUENCE</scope>
    <source>
        <strain evidence="2">CL551</strain>
    </source>
</reference>
<organism evidence="2 3">
    <name type="scientific">Acaulospora morrowiae</name>
    <dbReference type="NCBI Taxonomy" id="94023"/>
    <lineage>
        <taxon>Eukaryota</taxon>
        <taxon>Fungi</taxon>
        <taxon>Fungi incertae sedis</taxon>
        <taxon>Mucoromycota</taxon>
        <taxon>Glomeromycotina</taxon>
        <taxon>Glomeromycetes</taxon>
        <taxon>Diversisporales</taxon>
        <taxon>Acaulosporaceae</taxon>
        <taxon>Acaulospora</taxon>
    </lineage>
</organism>